<dbReference type="Pfam" id="PF00440">
    <property type="entry name" value="TetR_N"/>
    <property type="match status" value="1"/>
</dbReference>
<feature type="region of interest" description="Disordered" evidence="5">
    <location>
        <begin position="1"/>
        <end position="22"/>
    </location>
</feature>
<evidence type="ECO:0000256" key="3">
    <source>
        <dbReference type="ARBA" id="ARBA00023163"/>
    </source>
</evidence>
<organism evidence="7 8">
    <name type="scientific">Paraburkholderia unamae</name>
    <dbReference type="NCBI Taxonomy" id="219649"/>
    <lineage>
        <taxon>Bacteria</taxon>
        <taxon>Pseudomonadati</taxon>
        <taxon>Pseudomonadota</taxon>
        <taxon>Betaproteobacteria</taxon>
        <taxon>Burkholderiales</taxon>
        <taxon>Burkholderiaceae</taxon>
        <taxon>Paraburkholderia</taxon>
    </lineage>
</organism>
<dbReference type="SUPFAM" id="SSF48498">
    <property type="entry name" value="Tetracyclin repressor-like, C-terminal domain"/>
    <property type="match status" value="1"/>
</dbReference>
<dbReference type="Gene3D" id="1.10.357.10">
    <property type="entry name" value="Tetracycline Repressor, domain 2"/>
    <property type="match status" value="1"/>
</dbReference>
<comment type="caution">
    <text evidence="7">The sequence shown here is derived from an EMBL/GenBank/DDBJ whole genome shotgun (WGS) entry which is preliminary data.</text>
</comment>
<dbReference type="PROSITE" id="PS50977">
    <property type="entry name" value="HTH_TETR_2"/>
    <property type="match status" value="1"/>
</dbReference>
<dbReference type="EMBL" id="QEOB01000018">
    <property type="protein sequence ID" value="PVX75074.1"/>
    <property type="molecule type" value="Genomic_DNA"/>
</dbReference>
<proteinExistence type="predicted"/>
<sequence>MPTNSGRTPDTRKGRASRPDGAATRQHLLDVAGRIFAERGFAESTSKAICETAGTPMASVNYHFGSREALYEAALIEAHRQVVGLDELAALVDGISDPQDRLRTVLTRLVSLSTSTKRPWGFLLILREVLSPSAAIPALVEQAVRPKAAFMLGIVSDVLGLKPNDAAVQRAVLFTVLPCIAMMIAPRKIQSAVLPAAGSDHEAIVDDYLEFVIAGLEALANAHRAGKPSQAVEAVRRRRTRKKTGA</sequence>
<dbReference type="PANTHER" id="PTHR30055">
    <property type="entry name" value="HTH-TYPE TRANSCRIPTIONAL REGULATOR RUTR"/>
    <property type="match status" value="1"/>
</dbReference>
<dbReference type="InterPro" id="IPR050109">
    <property type="entry name" value="HTH-type_TetR-like_transc_reg"/>
</dbReference>
<dbReference type="InterPro" id="IPR015292">
    <property type="entry name" value="Tscrpt_reg_YbiH_C"/>
</dbReference>
<evidence type="ECO:0000259" key="6">
    <source>
        <dbReference type="PROSITE" id="PS50977"/>
    </source>
</evidence>
<evidence type="ECO:0000256" key="5">
    <source>
        <dbReference type="SAM" id="MobiDB-lite"/>
    </source>
</evidence>
<evidence type="ECO:0000256" key="1">
    <source>
        <dbReference type="ARBA" id="ARBA00023015"/>
    </source>
</evidence>
<dbReference type="PRINTS" id="PR00455">
    <property type="entry name" value="HTHTETR"/>
</dbReference>
<gene>
    <name evidence="7" type="ORF">C7402_1185</name>
</gene>
<dbReference type="InterPro" id="IPR009057">
    <property type="entry name" value="Homeodomain-like_sf"/>
</dbReference>
<keyword evidence="3" id="KW-0804">Transcription</keyword>
<name>A0ABX5KD85_9BURK</name>
<evidence type="ECO:0000313" key="7">
    <source>
        <dbReference type="EMBL" id="PVX75074.1"/>
    </source>
</evidence>
<accession>A0ABX5KD85</accession>
<reference evidence="7 8" key="1">
    <citation type="submission" date="2018-05" db="EMBL/GenBank/DDBJ databases">
        <title>Genomic Encyclopedia of Type Strains, Phase IV (KMG-V): Genome sequencing to study the core and pangenomes of soil and plant-associated prokaryotes.</title>
        <authorList>
            <person name="Whitman W."/>
        </authorList>
    </citation>
    <scope>NUCLEOTIDE SEQUENCE [LARGE SCALE GENOMIC DNA]</scope>
    <source>
        <strain evidence="7 8">SCZa-39</strain>
    </source>
</reference>
<dbReference type="SUPFAM" id="SSF46689">
    <property type="entry name" value="Homeodomain-like"/>
    <property type="match status" value="1"/>
</dbReference>
<dbReference type="InterPro" id="IPR001647">
    <property type="entry name" value="HTH_TetR"/>
</dbReference>
<dbReference type="Pfam" id="PF09209">
    <property type="entry name" value="CecR_C"/>
    <property type="match status" value="1"/>
</dbReference>
<evidence type="ECO:0000256" key="4">
    <source>
        <dbReference type="PROSITE-ProRule" id="PRU00335"/>
    </source>
</evidence>
<evidence type="ECO:0000313" key="8">
    <source>
        <dbReference type="Proteomes" id="UP000245712"/>
    </source>
</evidence>
<feature type="domain" description="HTH tetR-type" evidence="6">
    <location>
        <begin position="22"/>
        <end position="82"/>
    </location>
</feature>
<protein>
    <submittedName>
        <fullName evidence="7">TetR family transcriptional regulator</fullName>
    </submittedName>
</protein>
<keyword evidence="8" id="KW-1185">Reference proteome</keyword>
<dbReference type="InterPro" id="IPR036271">
    <property type="entry name" value="Tet_transcr_reg_TetR-rel_C_sf"/>
</dbReference>
<dbReference type="PANTHER" id="PTHR30055:SF234">
    <property type="entry name" value="HTH-TYPE TRANSCRIPTIONAL REGULATOR BETI"/>
    <property type="match status" value="1"/>
</dbReference>
<keyword evidence="2 4" id="KW-0238">DNA-binding</keyword>
<evidence type="ECO:0000256" key="2">
    <source>
        <dbReference type="ARBA" id="ARBA00023125"/>
    </source>
</evidence>
<feature type="DNA-binding region" description="H-T-H motif" evidence="4">
    <location>
        <begin position="45"/>
        <end position="64"/>
    </location>
</feature>
<dbReference type="Proteomes" id="UP000245712">
    <property type="component" value="Unassembled WGS sequence"/>
</dbReference>
<dbReference type="Gene3D" id="1.10.10.60">
    <property type="entry name" value="Homeodomain-like"/>
    <property type="match status" value="1"/>
</dbReference>
<keyword evidence="1" id="KW-0805">Transcription regulation</keyword>